<dbReference type="GO" id="GO:0005829">
    <property type="term" value="C:cytosol"/>
    <property type="evidence" value="ECO:0007669"/>
    <property type="project" value="TreeGrafter"/>
</dbReference>
<proteinExistence type="predicted"/>
<accession>A0AAU8NK11</accession>
<dbReference type="PANTHER" id="PTHR36846:SF1">
    <property type="entry name" value="PROTEIN VIAA"/>
    <property type="match status" value="1"/>
</dbReference>
<evidence type="ECO:0000313" key="1">
    <source>
        <dbReference type="EMBL" id="XCP96852.1"/>
    </source>
</evidence>
<dbReference type="SUPFAM" id="SSF53300">
    <property type="entry name" value="vWA-like"/>
    <property type="match status" value="1"/>
</dbReference>
<evidence type="ECO:0008006" key="2">
    <source>
        <dbReference type="Google" id="ProtNLM"/>
    </source>
</evidence>
<dbReference type="InterPro" id="IPR036465">
    <property type="entry name" value="vWFA_dom_sf"/>
</dbReference>
<gene>
    <name evidence="1" type="ORF">ABXS70_09170</name>
</gene>
<reference evidence="1" key="1">
    <citation type="submission" date="2024-05" db="EMBL/GenBank/DDBJ databases">
        <title>Draft genome assemblies of 36 bacteria isolated from hibernating arctic ground squirrels.</title>
        <authorList>
            <person name="McKee H."/>
            <person name="Mullen L."/>
            <person name="Drown D.M."/>
            <person name="Duddleston K.N."/>
        </authorList>
    </citation>
    <scope>NUCLEOTIDE SEQUENCE</scope>
    <source>
        <strain evidence="1">AN1007</strain>
    </source>
</reference>
<name>A0AAU8NK11_9BACL</name>
<protein>
    <recommendedName>
        <fullName evidence="2">VWFA domain-containing protein</fullName>
    </recommendedName>
</protein>
<organism evidence="1">
    <name type="scientific">Paenibacillus sp. AN1007</name>
    <dbReference type="NCBI Taxonomy" id="3151385"/>
    <lineage>
        <taxon>Bacteria</taxon>
        <taxon>Bacillati</taxon>
        <taxon>Bacillota</taxon>
        <taxon>Bacilli</taxon>
        <taxon>Bacillales</taxon>
        <taxon>Paenibacillaceae</taxon>
        <taxon>Paenibacillus</taxon>
    </lineage>
</organism>
<dbReference type="AlphaFoldDB" id="A0AAU8NK11"/>
<sequence length="102" mass="11299">MIKLATVFLDGGTNFVQPLNKASEVIKQSRFNQADIIFVTDGEAHVNHGFLEAWNSLKEQKGFSVLSLLLGKESIHGVDGFSDRIVRASSFEDQSIQQAFDI</sequence>
<dbReference type="PANTHER" id="PTHR36846">
    <property type="entry name" value="PROTEIN VIAA"/>
    <property type="match status" value="1"/>
</dbReference>
<dbReference type="Gene3D" id="3.40.50.410">
    <property type="entry name" value="von Willebrand factor, type A domain"/>
    <property type="match status" value="1"/>
</dbReference>
<dbReference type="RefSeq" id="WP_366295394.1">
    <property type="nucleotide sequence ID" value="NZ_CP159992.1"/>
</dbReference>
<dbReference type="EMBL" id="CP159992">
    <property type="protein sequence ID" value="XCP96852.1"/>
    <property type="molecule type" value="Genomic_DNA"/>
</dbReference>